<evidence type="ECO:0000256" key="3">
    <source>
        <dbReference type="PIRSR" id="PIRSR001238-2"/>
    </source>
</evidence>
<dbReference type="InterPro" id="IPR011059">
    <property type="entry name" value="Metal-dep_hydrolase_composite"/>
</dbReference>
<keyword evidence="7" id="KW-1185">Reference proteome</keyword>
<dbReference type="GO" id="GO:0016810">
    <property type="term" value="F:hydrolase activity, acting on carbon-nitrogen (but not peptide) bonds"/>
    <property type="evidence" value="ECO:0007669"/>
    <property type="project" value="InterPro"/>
</dbReference>
<keyword evidence="1 4" id="KW-0479">Metal-binding</keyword>
<feature type="binding site" evidence="3">
    <location>
        <position position="131"/>
    </location>
    <ligand>
        <name>substrate</name>
    </ligand>
</feature>
<dbReference type="AlphaFoldDB" id="A0A8I0A9H4"/>
<dbReference type="SUPFAM" id="SSF51338">
    <property type="entry name" value="Composite domain of metallo-dependent hydrolases"/>
    <property type="match status" value="1"/>
</dbReference>
<feature type="binding site" evidence="4">
    <location>
        <position position="225"/>
    </location>
    <ligand>
        <name>Zn(2+)</name>
        <dbReference type="ChEBI" id="CHEBI:29105"/>
        <label>2</label>
        <note>catalytic</note>
    </ligand>
</feature>
<comment type="function">
    <text evidence="1">Catalyzes the hydrolytic cleavage of a subset of L-isoaspartyl (L-beta-aspartyl) dipeptides. Used to degrade proteins damaged by L-isoaspartyl residues formation.</text>
</comment>
<dbReference type="Proteomes" id="UP000662088">
    <property type="component" value="Unassembled WGS sequence"/>
</dbReference>
<keyword evidence="1 4" id="KW-0862">Zinc</keyword>
<feature type="binding site" evidence="4">
    <location>
        <position position="196"/>
    </location>
    <ligand>
        <name>Zn(2+)</name>
        <dbReference type="ChEBI" id="CHEBI:29105"/>
        <label>2</label>
        <note>catalytic</note>
    </ligand>
</feature>
<dbReference type="EMBL" id="JACOOQ010000015">
    <property type="protein sequence ID" value="MBC5640682.1"/>
    <property type="molecule type" value="Genomic_DNA"/>
</dbReference>
<feature type="binding site" evidence="3">
    <location>
        <position position="164"/>
    </location>
    <ligand>
        <name>substrate</name>
    </ligand>
</feature>
<comment type="cofactor">
    <cofactor evidence="1 4">
        <name>Zn(2+)</name>
        <dbReference type="ChEBI" id="CHEBI:29105"/>
    </cofactor>
    <text evidence="1 4">Binds 2 Zn(2+) ions per subunit.</text>
</comment>
<feature type="domain" description="Amidohydrolase-related" evidence="5">
    <location>
        <begin position="54"/>
        <end position="376"/>
    </location>
</feature>
<proteinExistence type="inferred from homology"/>
<dbReference type="GO" id="GO:0005737">
    <property type="term" value="C:cytoplasm"/>
    <property type="evidence" value="ECO:0007669"/>
    <property type="project" value="UniProtKB-SubCell"/>
</dbReference>
<dbReference type="GO" id="GO:0046872">
    <property type="term" value="F:metal ion binding"/>
    <property type="evidence" value="ECO:0007669"/>
    <property type="project" value="UniProtKB-KW"/>
</dbReference>
<dbReference type="EC" id="3.4.19.-" evidence="1"/>
<dbReference type="Gene3D" id="2.30.40.10">
    <property type="entry name" value="Urease, subunit C, domain 1"/>
    <property type="match status" value="1"/>
</dbReference>
<dbReference type="InterPro" id="IPR010229">
    <property type="entry name" value="Pept_M38_dipep"/>
</dbReference>
<gene>
    <name evidence="6" type="primary">iadA</name>
    <name evidence="6" type="ORF">H8R92_09670</name>
</gene>
<evidence type="ECO:0000256" key="2">
    <source>
        <dbReference type="PIRSR" id="PIRSR001238-1"/>
    </source>
</evidence>
<sequence length="389" mass="42404">MITVIEDIKVYNPKYLGIKTIVLVGNKIEGIYDKLKIPEDFIEIKRINGVGKICLPGFIDSHVHIIGGGGEGGFRTRTKEIDIKELIEAGITSVVGCLGTDSVCRNMETLLAKANALEEDGITVYCYTGSYDIPIKTVTDSIKKDVMLIEKIIGVGEVALSDHRSTQPTYDEFLRVVAETRVAGLLSGKAGVINVHLGDGKMGLEYIVKMIEETEIPSTQILPTHLNRNKDLLDEGLRYAKKGGYIDLTTSSDPKHLEPGEMRASEALEYLLNKGVKIDNITFSSDGNGSMPVFDKGKLLGLGICSVTSLYGEVKEAVKNYNIPMETAIKVITSNVSRILKLENKGTIEMGKDADLVIVDDENLEINIVIANGNIVVENGKAIIESIFV</sequence>
<dbReference type="InterPro" id="IPR050378">
    <property type="entry name" value="Metallo-dep_Hydrolases_sf"/>
</dbReference>
<organism evidence="6 7">
    <name type="scientific">Clostridium lentum</name>
    <dbReference type="NCBI Taxonomy" id="2763037"/>
    <lineage>
        <taxon>Bacteria</taxon>
        <taxon>Bacillati</taxon>
        <taxon>Bacillota</taxon>
        <taxon>Clostridia</taxon>
        <taxon>Eubacteriales</taxon>
        <taxon>Clostridiaceae</taxon>
        <taxon>Clostridium</taxon>
    </lineage>
</organism>
<dbReference type="NCBIfam" id="TIGR01975">
    <property type="entry name" value="isoAsp_dipep"/>
    <property type="match status" value="1"/>
</dbReference>
<dbReference type="InterPro" id="IPR006680">
    <property type="entry name" value="Amidohydro-rel"/>
</dbReference>
<dbReference type="RefSeq" id="WP_186835324.1">
    <property type="nucleotide sequence ID" value="NZ_JACOOQ010000015.1"/>
</dbReference>
<feature type="binding site" evidence="4">
    <location>
        <position position="62"/>
    </location>
    <ligand>
        <name>Zn(2+)</name>
        <dbReference type="ChEBI" id="CHEBI:29105"/>
        <label>1</label>
        <note>catalytic</note>
    </ligand>
</feature>
<feature type="binding site" evidence="4">
    <location>
        <position position="64"/>
    </location>
    <ligand>
        <name>Zn(2+)</name>
        <dbReference type="ChEBI" id="CHEBI:29105"/>
        <label>1</label>
        <note>catalytic</note>
    </ligand>
</feature>
<dbReference type="GO" id="GO:0006508">
    <property type="term" value="P:proteolysis"/>
    <property type="evidence" value="ECO:0007669"/>
    <property type="project" value="UniProtKB-KW"/>
</dbReference>
<evidence type="ECO:0000256" key="1">
    <source>
        <dbReference type="PIRNR" id="PIRNR001238"/>
    </source>
</evidence>
<dbReference type="PIRSF" id="PIRSF001238">
    <property type="entry name" value="IadA"/>
    <property type="match status" value="1"/>
</dbReference>
<dbReference type="PANTHER" id="PTHR11647">
    <property type="entry name" value="HYDRANTOINASE/DIHYDROPYRIMIDINASE FAMILY MEMBER"/>
    <property type="match status" value="1"/>
</dbReference>
<comment type="caution">
    <text evidence="6">The sequence shown here is derived from an EMBL/GenBank/DDBJ whole genome shotgun (WGS) entry which is preliminary data.</text>
</comment>
<keyword evidence="1 6" id="KW-0378">Hydrolase</keyword>
<dbReference type="GO" id="GO:0008798">
    <property type="term" value="F:beta-aspartyl-peptidase activity"/>
    <property type="evidence" value="ECO:0007669"/>
    <property type="project" value="InterPro"/>
</dbReference>
<comment type="subcellular location">
    <subcellularLocation>
        <location evidence="1">Cytoplasm</location>
    </subcellularLocation>
</comment>
<feature type="active site" description="Proton acceptor" evidence="2">
    <location>
        <position position="286"/>
    </location>
</feature>
<dbReference type="Gene3D" id="3.20.20.140">
    <property type="entry name" value="Metal-dependent hydrolases"/>
    <property type="match status" value="1"/>
</dbReference>
<evidence type="ECO:0000313" key="6">
    <source>
        <dbReference type="EMBL" id="MBC5640682.1"/>
    </source>
</evidence>
<feature type="binding site" evidence="3">
    <location>
        <position position="100"/>
    </location>
    <ligand>
        <name>substrate</name>
    </ligand>
</feature>
<keyword evidence="1" id="KW-0482">Metalloprotease</keyword>
<feature type="binding site" evidence="4">
    <location>
        <position position="286"/>
    </location>
    <ligand>
        <name>Zn(2+)</name>
        <dbReference type="ChEBI" id="CHEBI:29105"/>
        <label>1</label>
        <note>catalytic</note>
    </ligand>
</feature>
<comment type="PTM">
    <text evidence="1">Carboxylation allows a single lysine to coordinate two zinc ions.</text>
</comment>
<reference evidence="6" key="1">
    <citation type="submission" date="2020-08" db="EMBL/GenBank/DDBJ databases">
        <title>Genome public.</title>
        <authorList>
            <person name="Liu C."/>
            <person name="Sun Q."/>
        </authorList>
    </citation>
    <scope>NUCLEOTIDE SEQUENCE</scope>
    <source>
        <strain evidence="6">NSJ-42</strain>
    </source>
</reference>
<comment type="similarity">
    <text evidence="1">Belongs to the peptidase M38 family.</text>
</comment>
<protein>
    <recommendedName>
        <fullName evidence="1">Isoaspartyl dipeptidase</fullName>
        <ecNumber evidence="1">3.4.19.-</ecNumber>
    </recommendedName>
</protein>
<feature type="binding site" evidence="3">
    <location>
        <position position="290"/>
    </location>
    <ligand>
        <name>substrate</name>
    </ligand>
</feature>
<dbReference type="PANTHER" id="PTHR11647:SF1">
    <property type="entry name" value="COLLAPSIN RESPONSE MEDIATOR PROTEIN"/>
    <property type="match status" value="1"/>
</dbReference>
<evidence type="ECO:0000313" key="7">
    <source>
        <dbReference type="Proteomes" id="UP000662088"/>
    </source>
</evidence>
<dbReference type="SUPFAM" id="SSF51556">
    <property type="entry name" value="Metallo-dependent hydrolases"/>
    <property type="match status" value="1"/>
</dbReference>
<dbReference type="Pfam" id="PF01979">
    <property type="entry name" value="Amidohydro_1"/>
    <property type="match status" value="1"/>
</dbReference>
<evidence type="ECO:0000259" key="5">
    <source>
        <dbReference type="Pfam" id="PF01979"/>
    </source>
</evidence>
<feature type="binding site" evidence="3">
    <location>
        <begin position="69"/>
        <end position="71"/>
    </location>
    <ligand>
        <name>substrate</name>
    </ligand>
</feature>
<dbReference type="GO" id="GO:0008237">
    <property type="term" value="F:metallopeptidase activity"/>
    <property type="evidence" value="ECO:0007669"/>
    <property type="project" value="UniProtKB-KW"/>
</dbReference>
<accession>A0A8I0A9H4</accession>
<name>A0A8I0A9H4_9CLOT</name>
<feature type="binding site" evidence="3">
    <location>
        <position position="228"/>
    </location>
    <ligand>
        <name>substrate</name>
    </ligand>
</feature>
<keyword evidence="1" id="KW-0645">Protease</keyword>
<evidence type="ECO:0000256" key="4">
    <source>
        <dbReference type="PIRSR" id="PIRSR001238-3"/>
    </source>
</evidence>
<dbReference type="InterPro" id="IPR032466">
    <property type="entry name" value="Metal_Hydrolase"/>
</dbReference>